<dbReference type="EMBL" id="HBGZ01007173">
    <property type="protein sequence ID" value="CAD9585761.1"/>
    <property type="molecule type" value="Transcribed_RNA"/>
</dbReference>
<dbReference type="Pfam" id="PF00560">
    <property type="entry name" value="LRR_1"/>
    <property type="match status" value="2"/>
</dbReference>
<feature type="compositionally biased region" description="Low complexity" evidence="3">
    <location>
        <begin position="49"/>
        <end position="62"/>
    </location>
</feature>
<accession>A0A7S2KSY5</accession>
<keyword evidence="2" id="KW-0677">Repeat</keyword>
<dbReference type="InterPro" id="IPR051848">
    <property type="entry name" value="PGIP"/>
</dbReference>
<name>A0A7S2KSY5_9STRA</name>
<sequence>MKLHTTLISGAFVTAVAAEGTANSRLRHLKADSKSLKASSKAAKRGKSRYSSSYSSSYSMSYGPPPPPTPPVLPTPNPTRSTPPPTTRSPTAQPTGTCCNAAALRQTILDKVYDSEDSSIFDDGPAKDAIAWLINDACNCGQFCSEDQVVQRYILAVLYFSTNGNNWDSCSAPDNIQNDDTCQVQSSYGNNIISDDEGKTFSSGFKWLTCNTECEWGGINCNQNGLIIATDVEDNGLTGRLPNEVAALPRLFAFALEQNDISGTIPSTYSNLARLVILDLDFNSLEGSLLLDLSKMTKLRQLDLNNNNLEGTLGGLGWENTDLQFLDLSRNNFVGPIPTEIGNLPNLRSVQLYCNQLEAPLEWVNCPTADMVADDYICDDSSCKCTEEYTQETCTAKLASNKSG</sequence>
<evidence type="ECO:0000256" key="4">
    <source>
        <dbReference type="SAM" id="SignalP"/>
    </source>
</evidence>
<dbReference type="Gene3D" id="3.80.10.10">
    <property type="entry name" value="Ribonuclease Inhibitor"/>
    <property type="match status" value="2"/>
</dbReference>
<comment type="subcellular location">
    <subcellularLocation>
        <location evidence="1">Cell envelope</location>
    </subcellularLocation>
</comment>
<gene>
    <name evidence="5" type="ORF">SMAR0320_LOCUS5083</name>
</gene>
<dbReference type="InterPro" id="IPR001611">
    <property type="entry name" value="Leu-rich_rpt"/>
</dbReference>
<feature type="signal peptide" evidence="4">
    <location>
        <begin position="1"/>
        <end position="18"/>
    </location>
</feature>
<evidence type="ECO:0000313" key="5">
    <source>
        <dbReference type="EMBL" id="CAD9585761.1"/>
    </source>
</evidence>
<evidence type="ECO:0000256" key="2">
    <source>
        <dbReference type="ARBA" id="ARBA00022737"/>
    </source>
</evidence>
<dbReference type="PANTHER" id="PTHR48059:SF30">
    <property type="entry name" value="OS06G0587000 PROTEIN"/>
    <property type="match status" value="1"/>
</dbReference>
<feature type="region of interest" description="Disordered" evidence="3">
    <location>
        <begin position="31"/>
        <end position="96"/>
    </location>
</feature>
<dbReference type="InterPro" id="IPR032675">
    <property type="entry name" value="LRR_dom_sf"/>
</dbReference>
<feature type="chain" id="PRO_5030906949" description="Leucine-rich repeat-containing N-terminal plant-type domain-containing protein" evidence="4">
    <location>
        <begin position="19"/>
        <end position="404"/>
    </location>
</feature>
<dbReference type="PANTHER" id="PTHR48059">
    <property type="entry name" value="POLYGALACTURONASE INHIBITOR 1"/>
    <property type="match status" value="1"/>
</dbReference>
<dbReference type="AlphaFoldDB" id="A0A7S2KSY5"/>
<organism evidence="5">
    <name type="scientific">Skeletonema marinoi</name>
    <dbReference type="NCBI Taxonomy" id="267567"/>
    <lineage>
        <taxon>Eukaryota</taxon>
        <taxon>Sar</taxon>
        <taxon>Stramenopiles</taxon>
        <taxon>Ochrophyta</taxon>
        <taxon>Bacillariophyta</taxon>
        <taxon>Coscinodiscophyceae</taxon>
        <taxon>Thalassiosirophycidae</taxon>
        <taxon>Thalassiosirales</taxon>
        <taxon>Skeletonemataceae</taxon>
        <taxon>Skeletonema</taxon>
        <taxon>Skeletonema marinoi-dohrnii complex</taxon>
    </lineage>
</organism>
<feature type="compositionally biased region" description="Pro residues" evidence="3">
    <location>
        <begin position="63"/>
        <end position="87"/>
    </location>
</feature>
<dbReference type="SUPFAM" id="SSF52058">
    <property type="entry name" value="L domain-like"/>
    <property type="match status" value="1"/>
</dbReference>
<evidence type="ECO:0000256" key="1">
    <source>
        <dbReference type="ARBA" id="ARBA00004196"/>
    </source>
</evidence>
<evidence type="ECO:0008006" key="6">
    <source>
        <dbReference type="Google" id="ProtNLM"/>
    </source>
</evidence>
<keyword evidence="4" id="KW-0732">Signal</keyword>
<dbReference type="FunFam" id="3.80.10.10:FF:000383">
    <property type="entry name" value="Leucine-rich repeat receptor protein kinase EMS1"/>
    <property type="match status" value="1"/>
</dbReference>
<protein>
    <recommendedName>
        <fullName evidence="6">Leucine-rich repeat-containing N-terminal plant-type domain-containing protein</fullName>
    </recommendedName>
</protein>
<proteinExistence type="predicted"/>
<reference evidence="5" key="1">
    <citation type="submission" date="2021-01" db="EMBL/GenBank/DDBJ databases">
        <authorList>
            <person name="Corre E."/>
            <person name="Pelletier E."/>
            <person name="Niang G."/>
            <person name="Scheremetjew M."/>
            <person name="Finn R."/>
            <person name="Kale V."/>
            <person name="Holt S."/>
            <person name="Cochrane G."/>
            <person name="Meng A."/>
            <person name="Brown T."/>
            <person name="Cohen L."/>
        </authorList>
    </citation>
    <scope>NUCLEOTIDE SEQUENCE</scope>
    <source>
        <strain evidence="5">SM1012Den-03</strain>
    </source>
</reference>
<evidence type="ECO:0000256" key="3">
    <source>
        <dbReference type="SAM" id="MobiDB-lite"/>
    </source>
</evidence>